<proteinExistence type="predicted"/>
<gene>
    <name evidence="1" type="ORF">M5598_27020</name>
</gene>
<dbReference type="AlphaFoldDB" id="A0AA46Z8A4"/>
<dbReference type="RefSeq" id="WP_264400176.1">
    <property type="nucleotide sequence ID" value="NZ_CP062152.1"/>
</dbReference>
<organism evidence="1 2">
    <name type="scientific">Vibrio parahaemolyticus</name>
    <dbReference type="NCBI Taxonomy" id="670"/>
    <lineage>
        <taxon>Bacteria</taxon>
        <taxon>Pseudomonadati</taxon>
        <taxon>Pseudomonadota</taxon>
        <taxon>Gammaproteobacteria</taxon>
        <taxon>Vibrionales</taxon>
        <taxon>Vibrionaceae</taxon>
        <taxon>Vibrio</taxon>
    </lineage>
</organism>
<dbReference type="EMBL" id="CP097357">
    <property type="protein sequence ID" value="UYV29632.1"/>
    <property type="molecule type" value="Genomic_DNA"/>
</dbReference>
<dbReference type="Proteomes" id="UP001163036">
    <property type="component" value="Plasmid pVP-16-VB00198-1"/>
</dbReference>
<evidence type="ECO:0000313" key="1">
    <source>
        <dbReference type="EMBL" id="UYV29632.1"/>
    </source>
</evidence>
<accession>A0AA46Z8A4</accession>
<sequence length="213" mass="25142">MNRGDLVMVRNGESEGWRFAHFAHFCKEDQVIHVIANGATQWTERLGGDDCQRHLLDDEQFDWVDGYKAFPTEKYLEWKLPCYETTNRVLLQSNHTPNTPATMRDIAVEKLRYGQLIQVRYEDGEDWKYAYLDRFWDDGRVQVLALDRSPFTAIDGSGRQFHEVSDSTEPFMPFFCTYNFWRLPNEITDSGDLRDTIEYKKHWGLPLEIEEKS</sequence>
<protein>
    <submittedName>
        <fullName evidence="1">Uncharacterized protein</fullName>
    </submittedName>
</protein>
<evidence type="ECO:0000313" key="2">
    <source>
        <dbReference type="Proteomes" id="UP001163036"/>
    </source>
</evidence>
<name>A0AA46Z8A4_VIBPH</name>
<reference evidence="1" key="1">
    <citation type="submission" date="2022-05" db="EMBL/GenBank/DDBJ databases">
        <title>Megaplasmid of Vibrio parahaemolyticus.</title>
        <authorList>
            <person name="Strauch E."/>
            <person name="Borowiak M."/>
        </authorList>
    </citation>
    <scope>NUCLEOTIDE SEQUENCE</scope>
    <source>
        <strain evidence="1">16-VB00198</strain>
        <plasmid evidence="1">pVP-16-VB00198-1</plasmid>
    </source>
</reference>
<keyword evidence="1" id="KW-0614">Plasmid</keyword>
<geneLocation type="plasmid" evidence="1 2">
    <name>pVP-16-VB00198-1</name>
</geneLocation>